<dbReference type="SUPFAM" id="SSF57756">
    <property type="entry name" value="Retrovirus zinc finger-like domains"/>
    <property type="match status" value="1"/>
</dbReference>
<dbReference type="InterPro" id="IPR036875">
    <property type="entry name" value="Znf_CCHC_sf"/>
</dbReference>
<comment type="caution">
    <text evidence="2">The sequence shown here is derived from an EMBL/GenBank/DDBJ whole genome shotgun (WGS) entry which is preliminary data.</text>
</comment>
<feature type="region of interest" description="Disordered" evidence="1">
    <location>
        <begin position="56"/>
        <end position="78"/>
    </location>
</feature>
<protein>
    <submittedName>
        <fullName evidence="2">Uncharacterized protein</fullName>
    </submittedName>
</protein>
<evidence type="ECO:0000256" key="1">
    <source>
        <dbReference type="SAM" id="MobiDB-lite"/>
    </source>
</evidence>
<dbReference type="EMBL" id="JARKNE010000007">
    <property type="protein sequence ID" value="KAK5818689.1"/>
    <property type="molecule type" value="Genomic_DNA"/>
</dbReference>
<accession>A0ABR0PBM2</accession>
<reference evidence="2 3" key="1">
    <citation type="submission" date="2023-03" db="EMBL/GenBank/DDBJ databases">
        <title>WGS of Gossypium arboreum.</title>
        <authorList>
            <person name="Yu D."/>
        </authorList>
    </citation>
    <scope>NUCLEOTIDE SEQUENCE [LARGE SCALE GENOMIC DNA]</scope>
    <source>
        <tissue evidence="2">Leaf</tissue>
    </source>
</reference>
<name>A0ABR0PBM2_GOSAR</name>
<organism evidence="2 3">
    <name type="scientific">Gossypium arboreum</name>
    <name type="common">Tree cotton</name>
    <name type="synonym">Gossypium nanking</name>
    <dbReference type="NCBI Taxonomy" id="29729"/>
    <lineage>
        <taxon>Eukaryota</taxon>
        <taxon>Viridiplantae</taxon>
        <taxon>Streptophyta</taxon>
        <taxon>Embryophyta</taxon>
        <taxon>Tracheophyta</taxon>
        <taxon>Spermatophyta</taxon>
        <taxon>Magnoliopsida</taxon>
        <taxon>eudicotyledons</taxon>
        <taxon>Gunneridae</taxon>
        <taxon>Pentapetalae</taxon>
        <taxon>rosids</taxon>
        <taxon>malvids</taxon>
        <taxon>Malvales</taxon>
        <taxon>Malvaceae</taxon>
        <taxon>Malvoideae</taxon>
        <taxon>Gossypium</taxon>
    </lineage>
</organism>
<dbReference type="Proteomes" id="UP001358586">
    <property type="component" value="Chromosome 7"/>
</dbReference>
<proteinExistence type="predicted"/>
<evidence type="ECO:0000313" key="3">
    <source>
        <dbReference type="Proteomes" id="UP001358586"/>
    </source>
</evidence>
<gene>
    <name evidence="2" type="ORF">PVK06_023633</name>
</gene>
<sequence>MLAGLPFDFDAVVSSAPLSSEPMLFQRLVDTLLECKNRQLRAVQEVVMHANLVEGSSSQVPEASVRGDRSPSSGRGRGFRSRIQCQICNNIGHLDQKCYYRFQRDFDGPSTVARASGAGRPLGAS</sequence>
<keyword evidence="3" id="KW-1185">Reference proteome</keyword>
<evidence type="ECO:0000313" key="2">
    <source>
        <dbReference type="EMBL" id="KAK5818689.1"/>
    </source>
</evidence>